<protein>
    <submittedName>
        <fullName evidence="2">Uncharacterized protein</fullName>
    </submittedName>
</protein>
<proteinExistence type="predicted"/>
<dbReference type="AlphaFoldDB" id="A0A0F9HCH4"/>
<accession>A0A0F9HCH4</accession>
<feature type="region of interest" description="Disordered" evidence="1">
    <location>
        <begin position="32"/>
        <end position="56"/>
    </location>
</feature>
<sequence>MAGLAIGIRSGATCLLAAILIVLGGGLMLEAAPKPADEKGKKDETPDGVRDLTPLIVTLPGPQSSLPAEILARMRAKLVAKTGGMPAAMPTSAPDAASKSGH</sequence>
<feature type="compositionally biased region" description="Basic and acidic residues" evidence="1">
    <location>
        <begin position="35"/>
        <end position="50"/>
    </location>
</feature>
<dbReference type="EMBL" id="LAZR01023187">
    <property type="protein sequence ID" value="KKL79390.1"/>
    <property type="molecule type" value="Genomic_DNA"/>
</dbReference>
<evidence type="ECO:0000313" key="2">
    <source>
        <dbReference type="EMBL" id="KKL79390.1"/>
    </source>
</evidence>
<organism evidence="2">
    <name type="scientific">marine sediment metagenome</name>
    <dbReference type="NCBI Taxonomy" id="412755"/>
    <lineage>
        <taxon>unclassified sequences</taxon>
        <taxon>metagenomes</taxon>
        <taxon>ecological metagenomes</taxon>
    </lineage>
</organism>
<gene>
    <name evidence="2" type="ORF">LCGC14_2015330</name>
</gene>
<reference evidence="2" key="1">
    <citation type="journal article" date="2015" name="Nature">
        <title>Complex archaea that bridge the gap between prokaryotes and eukaryotes.</title>
        <authorList>
            <person name="Spang A."/>
            <person name="Saw J.H."/>
            <person name="Jorgensen S.L."/>
            <person name="Zaremba-Niedzwiedzka K."/>
            <person name="Martijn J."/>
            <person name="Lind A.E."/>
            <person name="van Eijk R."/>
            <person name="Schleper C."/>
            <person name="Guy L."/>
            <person name="Ettema T.J."/>
        </authorList>
    </citation>
    <scope>NUCLEOTIDE SEQUENCE</scope>
</reference>
<name>A0A0F9HCH4_9ZZZZ</name>
<evidence type="ECO:0000256" key="1">
    <source>
        <dbReference type="SAM" id="MobiDB-lite"/>
    </source>
</evidence>
<comment type="caution">
    <text evidence="2">The sequence shown here is derived from an EMBL/GenBank/DDBJ whole genome shotgun (WGS) entry which is preliminary data.</text>
</comment>